<keyword evidence="8 9" id="KW-0472">Membrane</keyword>
<dbReference type="NCBIfam" id="TIGR00380">
    <property type="entry name" value="cobal_cbiB"/>
    <property type="match status" value="1"/>
</dbReference>
<evidence type="ECO:0000256" key="8">
    <source>
        <dbReference type="ARBA" id="ARBA00023136"/>
    </source>
</evidence>
<accession>W4M3C8</accession>
<evidence type="ECO:0000256" key="3">
    <source>
        <dbReference type="ARBA" id="ARBA00006263"/>
    </source>
</evidence>
<reference evidence="10 11" key="1">
    <citation type="journal article" date="2014" name="Nature">
        <title>An environmental bacterial taxon with a large and distinct metabolic repertoire.</title>
        <authorList>
            <person name="Wilson M.C."/>
            <person name="Mori T."/>
            <person name="Ruckert C."/>
            <person name="Uria A.R."/>
            <person name="Helf M.J."/>
            <person name="Takada K."/>
            <person name="Gernert C."/>
            <person name="Steffens U.A."/>
            <person name="Heycke N."/>
            <person name="Schmitt S."/>
            <person name="Rinke C."/>
            <person name="Helfrich E.J."/>
            <person name="Brachmann A.O."/>
            <person name="Gurgui C."/>
            <person name="Wakimoto T."/>
            <person name="Kracht M."/>
            <person name="Crusemann M."/>
            <person name="Hentschel U."/>
            <person name="Abe I."/>
            <person name="Matsunaga S."/>
            <person name="Kalinowski J."/>
            <person name="Takeyama H."/>
            <person name="Piel J."/>
        </authorList>
    </citation>
    <scope>NUCLEOTIDE SEQUENCE [LARGE SCALE GENOMIC DNA]</scope>
    <source>
        <strain evidence="11">TSY2</strain>
    </source>
</reference>
<dbReference type="GO" id="GO:0005886">
    <property type="term" value="C:plasma membrane"/>
    <property type="evidence" value="ECO:0007669"/>
    <property type="project" value="UniProtKB-SubCell"/>
</dbReference>
<feature type="transmembrane region" description="Helical" evidence="9">
    <location>
        <begin position="304"/>
        <end position="323"/>
    </location>
</feature>
<protein>
    <recommendedName>
        <fullName evidence="9">Cobalamin biosynthesis protein CobD</fullName>
    </recommendedName>
</protein>
<evidence type="ECO:0000256" key="9">
    <source>
        <dbReference type="HAMAP-Rule" id="MF_00024"/>
    </source>
</evidence>
<proteinExistence type="inferred from homology"/>
<organism evidence="10 11">
    <name type="scientific">Candidatus Entotheonella gemina</name>
    <dbReference type="NCBI Taxonomy" id="1429439"/>
    <lineage>
        <taxon>Bacteria</taxon>
        <taxon>Pseudomonadati</taxon>
        <taxon>Nitrospinota/Tectimicrobiota group</taxon>
        <taxon>Candidatus Tectimicrobiota</taxon>
        <taxon>Candidatus Entotheonellia</taxon>
        <taxon>Candidatus Entotheonellales</taxon>
        <taxon>Candidatus Entotheonellaceae</taxon>
        <taxon>Candidatus Entotheonella</taxon>
    </lineage>
</organism>
<evidence type="ECO:0000256" key="6">
    <source>
        <dbReference type="ARBA" id="ARBA00022692"/>
    </source>
</evidence>
<comment type="function">
    <text evidence="9">Converts cobyric acid to cobinamide by the addition of aminopropanol on the F carboxylic group.</text>
</comment>
<comment type="subcellular location">
    <subcellularLocation>
        <location evidence="1 9">Cell membrane</location>
        <topology evidence="1 9">Multi-pass membrane protein</topology>
    </subcellularLocation>
</comment>
<keyword evidence="6 9" id="KW-0812">Transmembrane</keyword>
<dbReference type="EMBL" id="AZHX01001290">
    <property type="protein sequence ID" value="ETX04152.1"/>
    <property type="molecule type" value="Genomic_DNA"/>
</dbReference>
<evidence type="ECO:0000256" key="4">
    <source>
        <dbReference type="ARBA" id="ARBA00022475"/>
    </source>
</evidence>
<evidence type="ECO:0000313" key="11">
    <source>
        <dbReference type="Proteomes" id="UP000019140"/>
    </source>
</evidence>
<dbReference type="PATRIC" id="fig|1429439.4.peg.5169"/>
<keyword evidence="11" id="KW-1185">Reference proteome</keyword>
<name>W4M3C8_9BACT</name>
<evidence type="ECO:0000313" key="10">
    <source>
        <dbReference type="EMBL" id="ETX04152.1"/>
    </source>
</evidence>
<keyword evidence="4 9" id="KW-1003">Cell membrane</keyword>
<dbReference type="Pfam" id="PF03186">
    <property type="entry name" value="CobD_Cbib"/>
    <property type="match status" value="1"/>
</dbReference>
<dbReference type="GO" id="GO:0009236">
    <property type="term" value="P:cobalamin biosynthetic process"/>
    <property type="evidence" value="ECO:0007669"/>
    <property type="project" value="UniProtKB-UniRule"/>
</dbReference>
<feature type="transmembrane region" description="Helical" evidence="9">
    <location>
        <begin position="87"/>
        <end position="106"/>
    </location>
</feature>
<dbReference type="PANTHER" id="PTHR34308">
    <property type="entry name" value="COBALAMIN BIOSYNTHESIS PROTEIN CBIB"/>
    <property type="match status" value="1"/>
</dbReference>
<sequence length="324" mass="35801">MELDDILKWPPSLILLAFILDLLFGDPVYRWHPIRLVGNLLNAYERLLRHWGFDGYGGGVMLFVLLAGSSLSVVMSIHALLMQVHHGLAWLWDVYIAWSTIALGDLGKHGRRIAHAVAGGDLEQARYHAGMLVGRDLHRMSDADCCRAAVESVSENLTDGVISPLFYLFCLGLPGAVLFKVISTMDSMVGYKTPRYLRFGWCGARLDDVANYLPARLTWLLMIAVSSVLPGYRARHCFRIGWAQHHLLPGPNSGWAEAGAAGTLGVQLIGPIRLNGELITDMWIGDPQARQNVEPEDVHRMIGLANMCTVVFVMLGCGVLMLVM</sequence>
<dbReference type="GO" id="GO:0015420">
    <property type="term" value="F:ABC-type vitamin B12 transporter activity"/>
    <property type="evidence" value="ECO:0007669"/>
    <property type="project" value="UniProtKB-UniRule"/>
</dbReference>
<evidence type="ECO:0000256" key="2">
    <source>
        <dbReference type="ARBA" id="ARBA00004953"/>
    </source>
</evidence>
<feature type="transmembrane region" description="Helical" evidence="9">
    <location>
        <begin position="56"/>
        <end position="81"/>
    </location>
</feature>
<keyword evidence="7 9" id="KW-1133">Transmembrane helix</keyword>
<comment type="similarity">
    <text evidence="3 9">Belongs to the CobD/CbiB family.</text>
</comment>
<evidence type="ECO:0000256" key="7">
    <source>
        <dbReference type="ARBA" id="ARBA00022989"/>
    </source>
</evidence>
<gene>
    <name evidence="9" type="primary">cobD</name>
    <name evidence="10" type="ORF">ETSY2_30460</name>
</gene>
<evidence type="ECO:0000256" key="5">
    <source>
        <dbReference type="ARBA" id="ARBA00022573"/>
    </source>
</evidence>
<dbReference type="GO" id="GO:0048472">
    <property type="term" value="F:threonine-phosphate decarboxylase activity"/>
    <property type="evidence" value="ECO:0007669"/>
    <property type="project" value="InterPro"/>
</dbReference>
<feature type="transmembrane region" description="Helical" evidence="9">
    <location>
        <begin position="165"/>
        <end position="182"/>
    </location>
</feature>
<dbReference type="PANTHER" id="PTHR34308:SF1">
    <property type="entry name" value="COBALAMIN BIOSYNTHESIS PROTEIN CBIB"/>
    <property type="match status" value="1"/>
</dbReference>
<evidence type="ECO:0000256" key="1">
    <source>
        <dbReference type="ARBA" id="ARBA00004651"/>
    </source>
</evidence>
<dbReference type="Proteomes" id="UP000019140">
    <property type="component" value="Unassembled WGS sequence"/>
</dbReference>
<dbReference type="HAMAP" id="MF_00024">
    <property type="entry name" value="CobD_CbiB"/>
    <property type="match status" value="1"/>
</dbReference>
<keyword evidence="5 9" id="KW-0169">Cobalamin biosynthesis</keyword>
<feature type="transmembrane region" description="Helical" evidence="9">
    <location>
        <begin position="6"/>
        <end position="25"/>
    </location>
</feature>
<comment type="pathway">
    <text evidence="2 9">Cofactor biosynthesis; adenosylcobalamin biosynthesis.</text>
</comment>
<comment type="caution">
    <text evidence="10">The sequence shown here is derived from an EMBL/GenBank/DDBJ whole genome shotgun (WGS) entry which is preliminary data.</text>
</comment>
<dbReference type="HOGENOM" id="CLU_054212_0_0_7"/>
<dbReference type="InterPro" id="IPR004485">
    <property type="entry name" value="Cobalamin_biosynth_CobD/CbiB"/>
</dbReference>
<dbReference type="UniPathway" id="UPA00148"/>
<dbReference type="AlphaFoldDB" id="W4M3C8"/>